<sequence length="407" mass="43083">MHIATASSFFTLFCVAAATTRPDVHSSAQLGSRSTRPHRVPKVDPVLLEIQRHKDAPIVCSRFLSMPLYSATSTSVIIKTVTEILPAATTTVQVTITNTAGSNVTVVNTEVDVVSVTPTQFVTVTASSSPSSSPQAAAGRRQASTQTLPAWITELPNSRASAACSKIVVPRTRIVRKTSTTTATAQPTVAVLQTSTVVVTPTITSVTTVQSTETEPAVTSTIIVAPPRPSTIKGRIKLVNTADGSSAGYWSQGLGRLGNFAVGRVDQALPVEVPTDGSTFNLAAGPAAWVGNSRYVGGIHPPFYGTDLGSDKPNTYLFAGVVPISAAGVQQASPDTSVSLYYPGRALTYESQIWRYNVNTQEISIFWTNSDGSTFVPTLSVGAGYLFWTSSPSYYNYTPVQAFLEPL</sequence>
<evidence type="ECO:0008006" key="4">
    <source>
        <dbReference type="Google" id="ProtNLM"/>
    </source>
</evidence>
<feature type="chain" id="PRO_5042986655" description="PA14 domain-containing protein" evidence="1">
    <location>
        <begin position="19"/>
        <end position="407"/>
    </location>
</feature>
<keyword evidence="3" id="KW-1185">Reference proteome</keyword>
<keyword evidence="1" id="KW-0732">Signal</keyword>
<proteinExistence type="predicted"/>
<dbReference type="EMBL" id="JAPDMZ010000083">
    <property type="protein sequence ID" value="KAK0551045.1"/>
    <property type="molecule type" value="Genomic_DNA"/>
</dbReference>
<evidence type="ECO:0000313" key="3">
    <source>
        <dbReference type="Proteomes" id="UP001176517"/>
    </source>
</evidence>
<accession>A0AAN6GP26</accession>
<reference evidence="2" key="1">
    <citation type="journal article" date="2023" name="PhytoFront">
        <title>Draft Genome Resources of Seven Strains of Tilletia horrida, Causal Agent of Kernel Smut of Rice.</title>
        <authorList>
            <person name="Khanal S."/>
            <person name="Antony Babu S."/>
            <person name="Zhou X.G."/>
        </authorList>
    </citation>
    <scope>NUCLEOTIDE SEQUENCE</scope>
    <source>
        <strain evidence="2">TX6</strain>
    </source>
</reference>
<gene>
    <name evidence="2" type="ORF">OC846_003423</name>
</gene>
<dbReference type="AlphaFoldDB" id="A0AAN6GP26"/>
<evidence type="ECO:0000256" key="1">
    <source>
        <dbReference type="SAM" id="SignalP"/>
    </source>
</evidence>
<protein>
    <recommendedName>
        <fullName evidence="4">PA14 domain-containing protein</fullName>
    </recommendedName>
</protein>
<feature type="signal peptide" evidence="1">
    <location>
        <begin position="1"/>
        <end position="18"/>
    </location>
</feature>
<organism evidence="2 3">
    <name type="scientific">Tilletia horrida</name>
    <dbReference type="NCBI Taxonomy" id="155126"/>
    <lineage>
        <taxon>Eukaryota</taxon>
        <taxon>Fungi</taxon>
        <taxon>Dikarya</taxon>
        <taxon>Basidiomycota</taxon>
        <taxon>Ustilaginomycotina</taxon>
        <taxon>Exobasidiomycetes</taxon>
        <taxon>Tilletiales</taxon>
        <taxon>Tilletiaceae</taxon>
        <taxon>Tilletia</taxon>
    </lineage>
</organism>
<evidence type="ECO:0000313" key="2">
    <source>
        <dbReference type="EMBL" id="KAK0551045.1"/>
    </source>
</evidence>
<name>A0AAN6GP26_9BASI</name>
<dbReference type="Proteomes" id="UP001176517">
    <property type="component" value="Unassembled WGS sequence"/>
</dbReference>
<comment type="caution">
    <text evidence="2">The sequence shown here is derived from an EMBL/GenBank/DDBJ whole genome shotgun (WGS) entry which is preliminary data.</text>
</comment>